<feature type="transmembrane region" description="Helical" evidence="2">
    <location>
        <begin position="7"/>
        <end position="26"/>
    </location>
</feature>
<evidence type="ECO:0000256" key="1">
    <source>
        <dbReference type="SAM" id="MobiDB-lite"/>
    </source>
</evidence>
<dbReference type="AlphaFoldDB" id="A0A4Y9AA56"/>
<dbReference type="EMBL" id="SRHY01000017">
    <property type="protein sequence ID" value="TFJ92673.1"/>
    <property type="molecule type" value="Genomic_DNA"/>
</dbReference>
<evidence type="ECO:0000313" key="4">
    <source>
        <dbReference type="Proteomes" id="UP000298484"/>
    </source>
</evidence>
<proteinExistence type="predicted"/>
<accession>A0A4Y9AA56</accession>
<dbReference type="OrthoDB" id="2111682at2"/>
<keyword evidence="4" id="KW-1185">Reference proteome</keyword>
<reference evidence="3 4" key="1">
    <citation type="submission" date="2019-03" db="EMBL/GenBank/DDBJ databases">
        <title>Genome sequence of Lentibacillus salicampi ATCC BAA-719.</title>
        <authorList>
            <person name="Maclea K.S."/>
            <person name="Simoes Junior M."/>
        </authorList>
    </citation>
    <scope>NUCLEOTIDE SEQUENCE [LARGE SCALE GENOMIC DNA]</scope>
    <source>
        <strain evidence="3 4">ATCC BAA-719</strain>
    </source>
</reference>
<dbReference type="Proteomes" id="UP000298484">
    <property type="component" value="Unassembled WGS sequence"/>
</dbReference>
<feature type="transmembrane region" description="Helical" evidence="2">
    <location>
        <begin position="32"/>
        <end position="52"/>
    </location>
</feature>
<keyword evidence="2" id="KW-0812">Transmembrane</keyword>
<feature type="transmembrane region" description="Helical" evidence="2">
    <location>
        <begin position="59"/>
        <end position="81"/>
    </location>
</feature>
<gene>
    <name evidence="3" type="ORF">E4U82_11000</name>
</gene>
<comment type="caution">
    <text evidence="3">The sequence shown here is derived from an EMBL/GenBank/DDBJ whole genome shotgun (WGS) entry which is preliminary data.</text>
</comment>
<dbReference type="InterPro" id="IPR019649">
    <property type="entry name" value="DUF2512"/>
</dbReference>
<dbReference type="RefSeq" id="WP_135110232.1">
    <property type="nucleotide sequence ID" value="NZ_SRHY01000017.1"/>
</dbReference>
<keyword evidence="2" id="KW-1133">Transmembrane helix</keyword>
<dbReference type="Pfam" id="PF10710">
    <property type="entry name" value="DUF2512"/>
    <property type="match status" value="1"/>
</dbReference>
<protein>
    <submittedName>
        <fullName evidence="3">DUF2512 family protein</fullName>
    </submittedName>
</protein>
<organism evidence="3 4">
    <name type="scientific">Lentibacillus salicampi</name>
    <dbReference type="NCBI Taxonomy" id="175306"/>
    <lineage>
        <taxon>Bacteria</taxon>
        <taxon>Bacillati</taxon>
        <taxon>Bacillota</taxon>
        <taxon>Bacilli</taxon>
        <taxon>Bacillales</taxon>
        <taxon>Bacillaceae</taxon>
        <taxon>Lentibacillus</taxon>
    </lineage>
</organism>
<evidence type="ECO:0000313" key="3">
    <source>
        <dbReference type="EMBL" id="TFJ92673.1"/>
    </source>
</evidence>
<feature type="region of interest" description="Disordered" evidence="1">
    <location>
        <begin position="116"/>
        <end position="153"/>
    </location>
</feature>
<evidence type="ECO:0000256" key="2">
    <source>
        <dbReference type="SAM" id="Phobius"/>
    </source>
</evidence>
<keyword evidence="2" id="KW-0472">Membrane</keyword>
<name>A0A4Y9AA56_9BACI</name>
<sequence length="153" mass="17344">MVYLKTLGIKAIAIGITVFSLFGIFYNADVMNLFWISLLTTGLSFLLGDLFVLRRFGNITASIADFPLAFLSIWLLGSLFIEASIPIATTSLMAAFFLTCCEPFIHTYMTENLEEERFEESEASPRTGQLQTEFAKEFESEDLTDDHENRRDK</sequence>